<dbReference type="AlphaFoldDB" id="A0A5N6TUF3"/>
<evidence type="ECO:0000313" key="2">
    <source>
        <dbReference type="EMBL" id="KAE8149927.1"/>
    </source>
</evidence>
<protein>
    <submittedName>
        <fullName evidence="2">Uncharacterized protein</fullName>
    </submittedName>
</protein>
<evidence type="ECO:0000313" key="3">
    <source>
        <dbReference type="Proteomes" id="UP000325780"/>
    </source>
</evidence>
<gene>
    <name evidence="2" type="ORF">BDV25DRAFT_140310</name>
</gene>
<proteinExistence type="predicted"/>
<sequence length="629" mass="71934">MPRRKKQGKKIQQKLHDPPTLSDLDIRVLICIDYQVYHLKCKDKEANLLAIVQCLKSKCSIDLSVEEVRLKLAELQATLIPKTHKRSIYTEGTKCLSKRRIPQSYRQHIEAVRAEVMGGDPESLSDCSQELAAEDTARRSMSTDKPAQMVCMFTHECNLTNSEQPHKNVLPSLSVEIPKQTQEAFSLDTDGSLSSPPPSPNAELISQLQQLRSELSTMLQTVRKVEDAEHNAFSQTRSLIDRLLKSRLDIEQIVVQQQETDALNTSLFHHGQRLEAQCAKWDLKNRSLKFALEENKVPSALYQQEREIRWLKASLEQAKRDLKFSRLSRHHNLRPEKSFIENQMSLIDHKSKKTLCTYNDYYTLRMPDFDDHPDLRALLYRSFGFAPNHSVDQQDLHAYLARVGLQAVLCAVTAAAVCDWVFASDFESTISGRSLMLDIYRQHISRADGDDGDITLRNIDLAANDTLFKTDYYKKQVIPHRANTLAHLLSNTLAPLVPSAPETPAAHEFNTWNEDEHTWHLREYNFKEIFTIALDMKTALLTSTDQFELILYQHGSPYSEEDMVPETSSGAPFFGSYTGRIQLCLLPAVYAYSARRPGPVQYRVPVSWERKESDRMYLLSRAIVIPSLE</sequence>
<keyword evidence="1" id="KW-0175">Coiled coil</keyword>
<feature type="coiled-coil region" evidence="1">
    <location>
        <begin position="201"/>
        <end position="228"/>
    </location>
</feature>
<reference evidence="2 3" key="1">
    <citation type="submission" date="2019-04" db="EMBL/GenBank/DDBJ databases">
        <title>Friends and foes A comparative genomics study of 23 Aspergillus species from section Flavi.</title>
        <authorList>
            <consortium name="DOE Joint Genome Institute"/>
            <person name="Kjaerbolling I."/>
            <person name="Vesth T."/>
            <person name="Frisvad J.C."/>
            <person name="Nybo J.L."/>
            <person name="Theobald S."/>
            <person name="Kildgaard S."/>
            <person name="Isbrandt T."/>
            <person name="Kuo A."/>
            <person name="Sato A."/>
            <person name="Lyhne E.K."/>
            <person name="Kogle M.E."/>
            <person name="Wiebenga A."/>
            <person name="Kun R.S."/>
            <person name="Lubbers R.J."/>
            <person name="Makela M.R."/>
            <person name="Barry K."/>
            <person name="Chovatia M."/>
            <person name="Clum A."/>
            <person name="Daum C."/>
            <person name="Haridas S."/>
            <person name="He G."/>
            <person name="LaButti K."/>
            <person name="Lipzen A."/>
            <person name="Mondo S."/>
            <person name="Riley R."/>
            <person name="Salamov A."/>
            <person name="Simmons B.A."/>
            <person name="Magnuson J.K."/>
            <person name="Henrissat B."/>
            <person name="Mortensen U.H."/>
            <person name="Larsen T.O."/>
            <person name="Devries R.P."/>
            <person name="Grigoriev I.V."/>
            <person name="Machida M."/>
            <person name="Baker S.E."/>
            <person name="Andersen M.R."/>
        </authorList>
    </citation>
    <scope>NUCLEOTIDE SEQUENCE [LARGE SCALE GENOMIC DNA]</scope>
    <source>
        <strain evidence="2 3">IBT 18842</strain>
    </source>
</reference>
<keyword evidence="3" id="KW-1185">Reference proteome</keyword>
<organism evidence="2 3">
    <name type="scientific">Aspergillus avenaceus</name>
    <dbReference type="NCBI Taxonomy" id="36643"/>
    <lineage>
        <taxon>Eukaryota</taxon>
        <taxon>Fungi</taxon>
        <taxon>Dikarya</taxon>
        <taxon>Ascomycota</taxon>
        <taxon>Pezizomycotina</taxon>
        <taxon>Eurotiomycetes</taxon>
        <taxon>Eurotiomycetidae</taxon>
        <taxon>Eurotiales</taxon>
        <taxon>Aspergillaceae</taxon>
        <taxon>Aspergillus</taxon>
        <taxon>Aspergillus subgen. Circumdati</taxon>
    </lineage>
</organism>
<dbReference type="Proteomes" id="UP000325780">
    <property type="component" value="Unassembled WGS sequence"/>
</dbReference>
<dbReference type="EMBL" id="ML742108">
    <property type="protein sequence ID" value="KAE8149927.1"/>
    <property type="molecule type" value="Genomic_DNA"/>
</dbReference>
<accession>A0A5N6TUF3</accession>
<dbReference type="OrthoDB" id="303107at2759"/>
<name>A0A5N6TUF3_ASPAV</name>
<evidence type="ECO:0000256" key="1">
    <source>
        <dbReference type="SAM" id="Coils"/>
    </source>
</evidence>